<dbReference type="OrthoDB" id="9775889at2"/>
<dbReference type="Pfam" id="PF00704">
    <property type="entry name" value="Glyco_hydro_18"/>
    <property type="match status" value="1"/>
</dbReference>
<proteinExistence type="predicted"/>
<dbReference type="Gene3D" id="3.10.50.10">
    <property type="match status" value="1"/>
</dbReference>
<dbReference type="InterPro" id="IPR011583">
    <property type="entry name" value="Chitinase_II/V-like_cat"/>
</dbReference>
<sequence>MTRRNTRRRPSPNSRRRSGSRSRSRRGSRRRPRRRFNPAVFIIALILILGAVFVVQSGEDLDSLVHMFSYSNKKADLKAYFDIKGKDDVAIVLGDEYIEKRAKLWDGEYYVDLEVIRNNINPKFYYSKEDGTLKYTTPDTIITSNIGENSWTDSNGGAGEEKYVISKEGDDTLYVALEYVKKYSNFAYEAFTEPNHIQLTTKWDEQAVATIARRTDLRVKGGPKSDVLRRLNKGEEVVLLEEFENWIQVKSADSLIGYIEKKKLKDPKKVTPEPVTDYQEPEYTRIKKDHLINLAFHSIGSEAGNATLTDYISNTKGINVIAPQWLYFEDAEGTVGSIGSADYVKEAHAAGMDVWVIFDDMKNNDKFKLMELLPYAEKRAKIIKEALAQVALLGADGLNLDFESILSEEKSQPFIEFVREMSIACRQQGIVFSIDNYYPIYNKFMNIKEQGVVADYIILMGYDEHTDGGEPGPNSSIGFVEQGLDLVLQDVDPSKVINAVPFYSRAWQEKDGKYGSYVQHMKNVQEYLSTNGISVSWDEEAGQNYGEGTTKDGSPCKIWVEDSQSIAKKIEAMKARNIAGIAEWAIGQESSDVWDVITSYTEGQ</sequence>
<dbReference type="Proteomes" id="UP000183047">
    <property type="component" value="Unassembled WGS sequence"/>
</dbReference>
<dbReference type="SUPFAM" id="SSF51445">
    <property type="entry name" value="(Trans)glycosidases"/>
    <property type="match status" value="1"/>
</dbReference>
<evidence type="ECO:0000313" key="3">
    <source>
        <dbReference type="EMBL" id="SCY02681.1"/>
    </source>
</evidence>
<accession>A0A1G5CK91</accession>
<dbReference type="AlphaFoldDB" id="A0A1G5CK91"/>
<dbReference type="InterPro" id="IPR017853">
    <property type="entry name" value="GH"/>
</dbReference>
<keyword evidence="4" id="KW-1185">Reference proteome</keyword>
<evidence type="ECO:0000313" key="4">
    <source>
        <dbReference type="Proteomes" id="UP000183047"/>
    </source>
</evidence>
<feature type="domain" description="GH18" evidence="2">
    <location>
        <begin position="290"/>
        <end position="604"/>
    </location>
</feature>
<dbReference type="InterPro" id="IPR029070">
    <property type="entry name" value="Chitinase_insertion_sf"/>
</dbReference>
<dbReference type="PROSITE" id="PS51910">
    <property type="entry name" value="GH18_2"/>
    <property type="match status" value="1"/>
</dbReference>
<dbReference type="Pfam" id="PF08239">
    <property type="entry name" value="SH3_3"/>
    <property type="match status" value="1"/>
</dbReference>
<dbReference type="EMBL" id="FMUR01000006">
    <property type="protein sequence ID" value="SCY02681.1"/>
    <property type="molecule type" value="Genomic_DNA"/>
</dbReference>
<gene>
    <name evidence="3" type="ORF">SAMN02910451_01163</name>
</gene>
<name>A0A1G5CK91_9FIRM</name>
<dbReference type="GO" id="GO:0008061">
    <property type="term" value="F:chitin binding"/>
    <property type="evidence" value="ECO:0007669"/>
    <property type="project" value="InterPro"/>
</dbReference>
<dbReference type="InterPro" id="IPR003646">
    <property type="entry name" value="SH3-like_bac-type"/>
</dbReference>
<dbReference type="GO" id="GO:0005975">
    <property type="term" value="P:carbohydrate metabolic process"/>
    <property type="evidence" value="ECO:0007669"/>
    <property type="project" value="InterPro"/>
</dbReference>
<evidence type="ECO:0000256" key="1">
    <source>
        <dbReference type="SAM" id="MobiDB-lite"/>
    </source>
</evidence>
<evidence type="ECO:0000259" key="2">
    <source>
        <dbReference type="PROSITE" id="PS51910"/>
    </source>
</evidence>
<dbReference type="InterPro" id="IPR001223">
    <property type="entry name" value="Glyco_hydro18_cat"/>
</dbReference>
<reference evidence="4" key="1">
    <citation type="submission" date="2016-10" db="EMBL/GenBank/DDBJ databases">
        <authorList>
            <person name="Varghese N."/>
            <person name="Submissions S."/>
        </authorList>
    </citation>
    <scope>NUCLEOTIDE SEQUENCE [LARGE SCALE GENOMIC DNA]</scope>
    <source>
        <strain evidence="4">XBD2006</strain>
    </source>
</reference>
<dbReference type="PANTHER" id="PTHR46066">
    <property type="entry name" value="CHITINASE DOMAIN-CONTAINING PROTEIN 1 FAMILY MEMBER"/>
    <property type="match status" value="1"/>
</dbReference>
<feature type="region of interest" description="Disordered" evidence="1">
    <location>
        <begin position="1"/>
        <end position="32"/>
    </location>
</feature>
<dbReference type="Gene3D" id="3.20.20.80">
    <property type="entry name" value="Glycosidases"/>
    <property type="match status" value="1"/>
</dbReference>
<organism evidence="3 4">
    <name type="scientific">Butyrivibrio hungatei</name>
    <dbReference type="NCBI Taxonomy" id="185008"/>
    <lineage>
        <taxon>Bacteria</taxon>
        <taxon>Bacillati</taxon>
        <taxon>Bacillota</taxon>
        <taxon>Clostridia</taxon>
        <taxon>Lachnospirales</taxon>
        <taxon>Lachnospiraceae</taxon>
        <taxon>Butyrivibrio</taxon>
    </lineage>
</organism>
<protein>
    <submittedName>
        <fullName evidence="3">SH3 domain-containing protein</fullName>
    </submittedName>
</protein>
<dbReference type="Gene3D" id="2.30.30.40">
    <property type="entry name" value="SH3 Domains"/>
    <property type="match status" value="1"/>
</dbReference>
<dbReference type="SMART" id="SM00636">
    <property type="entry name" value="Glyco_18"/>
    <property type="match status" value="1"/>
</dbReference>
<dbReference type="PANTHER" id="PTHR46066:SF2">
    <property type="entry name" value="CHITINASE DOMAIN-CONTAINING PROTEIN 1"/>
    <property type="match status" value="1"/>
</dbReference>